<protein>
    <submittedName>
        <fullName evidence="2">Uncharacterized protein</fullName>
    </submittedName>
</protein>
<name>A0A6G0WPM5_9STRA</name>
<proteinExistence type="predicted"/>
<reference evidence="2 3" key="1">
    <citation type="submission" date="2019-07" db="EMBL/GenBank/DDBJ databases">
        <title>Genomics analysis of Aphanomyces spp. identifies a new class of oomycete effector associated with host adaptation.</title>
        <authorList>
            <person name="Gaulin E."/>
        </authorList>
    </citation>
    <scope>NUCLEOTIDE SEQUENCE [LARGE SCALE GENOMIC DNA]</scope>
    <source>
        <strain evidence="2 3">ATCC 201684</strain>
    </source>
</reference>
<dbReference type="AlphaFoldDB" id="A0A6G0WPM5"/>
<feature type="compositionally biased region" description="Polar residues" evidence="1">
    <location>
        <begin position="91"/>
        <end position="115"/>
    </location>
</feature>
<organism evidence="2 3">
    <name type="scientific">Aphanomyces euteiches</name>
    <dbReference type="NCBI Taxonomy" id="100861"/>
    <lineage>
        <taxon>Eukaryota</taxon>
        <taxon>Sar</taxon>
        <taxon>Stramenopiles</taxon>
        <taxon>Oomycota</taxon>
        <taxon>Saprolegniomycetes</taxon>
        <taxon>Saprolegniales</taxon>
        <taxon>Verrucalvaceae</taxon>
        <taxon>Aphanomyces</taxon>
    </lineage>
</organism>
<gene>
    <name evidence="2" type="ORF">Ae201684_013053</name>
</gene>
<comment type="caution">
    <text evidence="2">The sequence shown here is derived from an EMBL/GenBank/DDBJ whole genome shotgun (WGS) entry which is preliminary data.</text>
</comment>
<dbReference type="EMBL" id="VJMJ01000166">
    <property type="protein sequence ID" value="KAF0729307.1"/>
    <property type="molecule type" value="Genomic_DNA"/>
</dbReference>
<accession>A0A6G0WPM5</accession>
<keyword evidence="3" id="KW-1185">Reference proteome</keyword>
<sequence length="115" mass="13290">MSSNYARIAPKPQDATTATITYRGKCQHRSGRCFNERALKRDGGAHIYCEQHRLHHNRIQRKSDTKWRALKRRLANQTVVPKQERNHEQNEPQSLTLDSTIESDDMNSVSEDAAM</sequence>
<evidence type="ECO:0000313" key="2">
    <source>
        <dbReference type="EMBL" id="KAF0729307.1"/>
    </source>
</evidence>
<evidence type="ECO:0000256" key="1">
    <source>
        <dbReference type="SAM" id="MobiDB-lite"/>
    </source>
</evidence>
<feature type="region of interest" description="Disordered" evidence="1">
    <location>
        <begin position="75"/>
        <end position="115"/>
    </location>
</feature>
<dbReference type="Proteomes" id="UP000481153">
    <property type="component" value="Unassembled WGS sequence"/>
</dbReference>
<evidence type="ECO:0000313" key="3">
    <source>
        <dbReference type="Proteomes" id="UP000481153"/>
    </source>
</evidence>